<dbReference type="GO" id="GO:0005524">
    <property type="term" value="F:ATP binding"/>
    <property type="evidence" value="ECO:0007669"/>
    <property type="project" value="UniProtKB-KW"/>
</dbReference>
<gene>
    <name evidence="2" type="ORF">FPZ08_21750</name>
</gene>
<accession>A0A5B8LXT5</accession>
<organism evidence="2 3">
    <name type="scientific">Devosia ginsengisoli</name>
    <dbReference type="NCBI Taxonomy" id="400770"/>
    <lineage>
        <taxon>Bacteria</taxon>
        <taxon>Pseudomonadati</taxon>
        <taxon>Pseudomonadota</taxon>
        <taxon>Alphaproteobacteria</taxon>
        <taxon>Hyphomicrobiales</taxon>
        <taxon>Devosiaceae</taxon>
        <taxon>Devosia</taxon>
    </lineage>
</organism>
<proteinExistence type="predicted"/>
<reference evidence="2 3" key="1">
    <citation type="submission" date="2019-07" db="EMBL/GenBank/DDBJ databases">
        <title>Full genome sequence of Devosia sp. Gsoil 520.</title>
        <authorList>
            <person name="Im W.-T."/>
        </authorList>
    </citation>
    <scope>NUCLEOTIDE SEQUENCE [LARGE SCALE GENOMIC DNA]</scope>
    <source>
        <strain evidence="2 3">Gsoil 520</strain>
    </source>
</reference>
<dbReference type="AlphaFoldDB" id="A0A5B8LXT5"/>
<sequence length="530" mass="59198">MTSEQLHSMCDIAASIGKDMGLDRNFGMGAKVASLPSNKYGLRYRSNRGGVVSEVLLGQRDGVYGRIRRLNEQGELEEVFDVTEAALADGDDLSSDWTEVVLFGNRPDQNTVRDPYDGNPAQNGQWLADYLYHRFYRLPPGIQVKFQPGTHKLDGNRLFRTIPDRAYPIGQSESVLCENGIIVHYFLDPPRENSGHNRSVTGAITTDVSTCAVVHRDELYSLKRGRQWTLDAPLYGIPFGAKHISVHVELPDGALVLPEAYRQFLRYRDGDQRQVDVRDFADLVRDHRPQWLLDAINSFAPSDSGGTDEIRDELQKLLNSLRVRSESPSLAQNGDLAVDRGQGTAMAPERSDGSGGEKETSETRFDFNDLLAVPSGAKRASMSLNAERAPEITLLRDEADIQEKGLKGRAAKFYREAGQLFVNMNYPAIHAMQEQLELEYASHPDPEITRNLAKELAERTIVGRVGRAVVYALAKQLNREWQPEDVAKAHTSESLSLAADDYLDALQNARRRMGMALRTVKQDVLVDEDV</sequence>
<dbReference type="OrthoDB" id="8404469at2"/>
<dbReference type="RefSeq" id="WP_146292820.1">
    <property type="nucleotide sequence ID" value="NZ_CP042304.1"/>
</dbReference>
<keyword evidence="2" id="KW-0067">ATP-binding</keyword>
<feature type="region of interest" description="Disordered" evidence="1">
    <location>
        <begin position="326"/>
        <end position="364"/>
    </location>
</feature>
<keyword evidence="2" id="KW-0547">Nucleotide-binding</keyword>
<dbReference type="EMBL" id="CP042304">
    <property type="protein sequence ID" value="QDZ13127.1"/>
    <property type="molecule type" value="Genomic_DNA"/>
</dbReference>
<evidence type="ECO:0000256" key="1">
    <source>
        <dbReference type="SAM" id="MobiDB-lite"/>
    </source>
</evidence>
<protein>
    <submittedName>
        <fullName evidence="2">ATP-binding protein</fullName>
    </submittedName>
</protein>
<keyword evidence="3" id="KW-1185">Reference proteome</keyword>
<name>A0A5B8LXT5_9HYPH</name>
<dbReference type="KEGG" id="dea:FPZ08_21750"/>
<feature type="compositionally biased region" description="Basic and acidic residues" evidence="1">
    <location>
        <begin position="349"/>
        <end position="364"/>
    </location>
</feature>
<evidence type="ECO:0000313" key="3">
    <source>
        <dbReference type="Proteomes" id="UP000315364"/>
    </source>
</evidence>
<dbReference type="Proteomes" id="UP000315364">
    <property type="component" value="Chromosome"/>
</dbReference>
<evidence type="ECO:0000313" key="2">
    <source>
        <dbReference type="EMBL" id="QDZ13127.1"/>
    </source>
</evidence>